<dbReference type="Proteomes" id="UP001519667">
    <property type="component" value="Unassembled WGS sequence"/>
</dbReference>
<dbReference type="RefSeq" id="WP_215369479.1">
    <property type="nucleotide sequence ID" value="NZ_CP113889.1"/>
</dbReference>
<protein>
    <submittedName>
        <fullName evidence="1">Uncharacterized protein</fullName>
    </submittedName>
</protein>
<accession>A0ABS5XAZ6</accession>
<comment type="caution">
    <text evidence="1">The sequence shown here is derived from an EMBL/GenBank/DDBJ whole genome shotgun (WGS) entry which is preliminary data.</text>
</comment>
<evidence type="ECO:0000313" key="1">
    <source>
        <dbReference type="EMBL" id="MBT8764860.1"/>
    </source>
</evidence>
<reference evidence="1 2" key="1">
    <citation type="submission" date="2021-04" db="EMBL/GenBank/DDBJ databases">
        <title>Pseudomonas boanensis sp. nov., a bacterium isolated from river water used for household purposes in Boane District, Mozambique.</title>
        <authorList>
            <person name="Nicklasson M."/>
            <person name="Martin-Rodriguez A.J."/>
            <person name="Thorell K."/>
            <person name="Neves L."/>
            <person name="Mussagy A."/>
            <person name="Rydberg H.A."/>
            <person name="Hernroth B."/>
            <person name="Svensson-Stadler L."/>
            <person name="Sjoling A."/>
        </authorList>
    </citation>
    <scope>NUCLEOTIDE SEQUENCE [LARGE SCALE GENOMIC DNA]</scope>
    <source>
        <strain evidence="1 2">DB1</strain>
    </source>
</reference>
<sequence length="45" mass="4692">MLATSHNLASQAPGAVIDYMKVAFGSFSAFLSEMSELTQANNGLA</sequence>
<dbReference type="EMBL" id="JAGTIS010000001">
    <property type="protein sequence ID" value="MBT8764860.1"/>
    <property type="molecule type" value="Genomic_DNA"/>
</dbReference>
<gene>
    <name evidence="1" type="ORF">J7302_01700</name>
</gene>
<name>A0ABS5XAZ6_9GAMM</name>
<keyword evidence="2" id="KW-1185">Reference proteome</keyword>
<organism evidence="1 2">
    <name type="scientific">Metapseudomonas boanensis</name>
    <dbReference type="NCBI Taxonomy" id="2822138"/>
    <lineage>
        <taxon>Bacteria</taxon>
        <taxon>Pseudomonadati</taxon>
        <taxon>Pseudomonadota</taxon>
        <taxon>Gammaproteobacteria</taxon>
        <taxon>Pseudomonadales</taxon>
        <taxon>Pseudomonadaceae</taxon>
        <taxon>Metapseudomonas</taxon>
    </lineage>
</organism>
<evidence type="ECO:0000313" key="2">
    <source>
        <dbReference type="Proteomes" id="UP001519667"/>
    </source>
</evidence>
<proteinExistence type="predicted"/>